<dbReference type="Proteomes" id="UP001054945">
    <property type="component" value="Unassembled WGS sequence"/>
</dbReference>
<reference evidence="1 2" key="1">
    <citation type="submission" date="2021-06" db="EMBL/GenBank/DDBJ databases">
        <title>Caerostris extrusa draft genome.</title>
        <authorList>
            <person name="Kono N."/>
            <person name="Arakawa K."/>
        </authorList>
    </citation>
    <scope>NUCLEOTIDE SEQUENCE [LARGE SCALE GENOMIC DNA]</scope>
</reference>
<sequence>MHRDQRFKHPSGICFWHGALILYFMEDPGSDTMDDFQGRSCSKIDGRPNIMVTHIFAYGVKIPNEGTMGANVQIKICYMVKMDVYQKYRYLIS</sequence>
<protein>
    <submittedName>
        <fullName evidence="1">Uncharacterized protein</fullName>
    </submittedName>
</protein>
<evidence type="ECO:0000313" key="1">
    <source>
        <dbReference type="EMBL" id="GIY54289.1"/>
    </source>
</evidence>
<proteinExistence type="predicted"/>
<name>A0AAV4U941_CAEEX</name>
<keyword evidence="2" id="KW-1185">Reference proteome</keyword>
<accession>A0AAV4U941</accession>
<organism evidence="1 2">
    <name type="scientific">Caerostris extrusa</name>
    <name type="common">Bark spider</name>
    <name type="synonym">Caerostris bankana</name>
    <dbReference type="NCBI Taxonomy" id="172846"/>
    <lineage>
        <taxon>Eukaryota</taxon>
        <taxon>Metazoa</taxon>
        <taxon>Ecdysozoa</taxon>
        <taxon>Arthropoda</taxon>
        <taxon>Chelicerata</taxon>
        <taxon>Arachnida</taxon>
        <taxon>Araneae</taxon>
        <taxon>Araneomorphae</taxon>
        <taxon>Entelegynae</taxon>
        <taxon>Araneoidea</taxon>
        <taxon>Araneidae</taxon>
        <taxon>Caerostris</taxon>
    </lineage>
</organism>
<dbReference type="EMBL" id="BPLR01012494">
    <property type="protein sequence ID" value="GIY54289.1"/>
    <property type="molecule type" value="Genomic_DNA"/>
</dbReference>
<gene>
    <name evidence="1" type="ORF">CEXT_646541</name>
</gene>
<evidence type="ECO:0000313" key="2">
    <source>
        <dbReference type="Proteomes" id="UP001054945"/>
    </source>
</evidence>
<comment type="caution">
    <text evidence="1">The sequence shown here is derived from an EMBL/GenBank/DDBJ whole genome shotgun (WGS) entry which is preliminary data.</text>
</comment>
<dbReference type="AlphaFoldDB" id="A0AAV4U941"/>